<evidence type="ECO:0000313" key="2">
    <source>
        <dbReference type="Proteomes" id="UP000826540"/>
    </source>
</evidence>
<dbReference type="RefSeq" id="WP_220608606.1">
    <property type="nucleotide sequence ID" value="NZ_CP080598.1"/>
</dbReference>
<keyword evidence="2" id="KW-1185">Reference proteome</keyword>
<evidence type="ECO:0000313" key="1">
    <source>
        <dbReference type="EMBL" id="QYX30403.1"/>
    </source>
</evidence>
<gene>
    <name evidence="1" type="ORF">K2F26_15960</name>
</gene>
<accession>A0ABX8WVF5</accession>
<organism evidence="1 2">
    <name type="scientific">Sphaerospermopsis torques-reginae ITEP-024</name>
    <dbReference type="NCBI Taxonomy" id="984208"/>
    <lineage>
        <taxon>Bacteria</taxon>
        <taxon>Bacillati</taxon>
        <taxon>Cyanobacteriota</taxon>
        <taxon>Cyanophyceae</taxon>
        <taxon>Nostocales</taxon>
        <taxon>Aphanizomenonaceae</taxon>
        <taxon>Sphaerospermopsis</taxon>
        <taxon>Sphaerospermopsis torques-reginae</taxon>
    </lineage>
</organism>
<reference evidence="1 2" key="1">
    <citation type="journal article" date="2022" name="J. Am. Chem. Soc.">
        <title>Biosynthesis of Guanitoxin Enables Global Environmental Detection in Freshwater Cyanobacteria.</title>
        <authorList>
            <person name="Lima S.T."/>
            <person name="Fallon T.R."/>
            <person name="Cordoza J.L."/>
            <person name="Chekan J.R."/>
            <person name="Delbaje E."/>
            <person name="Hopiavuori A.R."/>
            <person name="Alvarenga D.O."/>
            <person name="Wood S.M."/>
            <person name="Luhavaya H."/>
            <person name="Baumgartner J.T."/>
            <person name="Dorr F.A."/>
            <person name="Etchegaray A."/>
            <person name="Pinto E."/>
            <person name="McKinnie S.M.K."/>
            <person name="Fiore M.F."/>
            <person name="Moore B.S."/>
        </authorList>
    </citation>
    <scope>NUCLEOTIDE SEQUENCE [LARGE SCALE GENOMIC DNA]</scope>
    <source>
        <strain evidence="1 2">ITEP-024</strain>
    </source>
</reference>
<name>A0ABX8WVF5_9CYAN</name>
<dbReference type="EMBL" id="CP080598">
    <property type="protein sequence ID" value="QYX30403.1"/>
    <property type="molecule type" value="Genomic_DNA"/>
</dbReference>
<dbReference type="Proteomes" id="UP000826540">
    <property type="component" value="Chromosome"/>
</dbReference>
<protein>
    <submittedName>
        <fullName evidence="1">Uncharacterized protein</fullName>
    </submittedName>
</protein>
<sequence>MERERKNPSFDEIVLHLLPLLKNGTTPENQTILTVLQDIGERIGEDSWRLKREGQLSLFE</sequence>
<proteinExistence type="predicted"/>